<keyword evidence="8" id="KW-1185">Reference proteome</keyword>
<keyword evidence="4" id="KW-0804">Transcription</keyword>
<evidence type="ECO:0000313" key="8">
    <source>
        <dbReference type="Proteomes" id="UP000005426"/>
    </source>
</evidence>
<dbReference type="InterPro" id="IPR051089">
    <property type="entry name" value="prtT"/>
</dbReference>
<protein>
    <recommendedName>
        <fullName evidence="6">Zn(2)-C6 fungal-type domain-containing protein</fullName>
    </recommendedName>
</protein>
<dbReference type="AlphaFoldDB" id="G9NXE9"/>
<evidence type="ECO:0000259" key="6">
    <source>
        <dbReference type="PROSITE" id="PS50048"/>
    </source>
</evidence>
<sequence>MDQSSLAKLKVPTKSQSTGRAKSCTCCRQAKVACDARKTRTGQCSRCRSKQLDCRFDANFKRISTRRITEEISQELHALRSSEDASYGKPSIVETATSSQSISDGNTPLSMKPARGLASVWLNITDSDSVCSYALGTLNLDAQTTTELFQYPLSSGGQQNMWPGFGLVPECEVDEVDQAWTWLGCFRVGTSIAAISGFHSSISQQHMKSIDEALNNTSNRVPPWWKVLITIIKITVSAIDTLSNIDDRALHFSTTEIFNEQLNKLKEANHDSWGPELEIEWCNTKLHVFALTFTLPANTDPNSDAHWRIFRQTILLKAFDAASSLVTHFTKLGQDHVSDLHPNSQLRTIPEPYFTELFNATTFLFRFMATFMAITPTQRNKAMGLIIESHKIFHSFPERRELTRAAIHIEALIDTLKQGVPVGMSELTVKNKLGASVMFDAIFHACRQRNIDSKTGKPLALQQWKTVTETFSERLPETIVRKERSEVQQYGSRDDAEQNKEIMALAELNTQWWEEWDNYINLNQIGDEQLDII</sequence>
<dbReference type="Gene3D" id="4.10.240.10">
    <property type="entry name" value="Zn(2)-C6 fungal-type DNA-binding domain"/>
    <property type="match status" value="1"/>
</dbReference>
<evidence type="ECO:0000256" key="2">
    <source>
        <dbReference type="ARBA" id="ARBA00023015"/>
    </source>
</evidence>
<evidence type="ECO:0000256" key="5">
    <source>
        <dbReference type="ARBA" id="ARBA00023242"/>
    </source>
</evidence>
<gene>
    <name evidence="7" type="ORF">TRIATDRAFT_274314</name>
</gene>
<dbReference type="Proteomes" id="UP000005426">
    <property type="component" value="Unassembled WGS sequence"/>
</dbReference>
<dbReference type="GeneID" id="25779318"/>
<keyword evidence="5" id="KW-0539">Nucleus</keyword>
<dbReference type="GO" id="GO:0005634">
    <property type="term" value="C:nucleus"/>
    <property type="evidence" value="ECO:0007669"/>
    <property type="project" value="UniProtKB-SubCell"/>
</dbReference>
<feature type="domain" description="Zn(2)-C6 fungal-type" evidence="6">
    <location>
        <begin position="23"/>
        <end position="56"/>
    </location>
</feature>
<comment type="subcellular location">
    <subcellularLocation>
        <location evidence="1">Nucleus</location>
    </subcellularLocation>
</comment>
<name>G9NXE9_HYPAI</name>
<dbReference type="EMBL" id="ABDG02000024">
    <property type="protein sequence ID" value="EHK44759.1"/>
    <property type="molecule type" value="Genomic_DNA"/>
</dbReference>
<dbReference type="OrthoDB" id="2341546at2759"/>
<dbReference type="HOGENOM" id="CLU_011455_3_1_1"/>
<dbReference type="SUPFAM" id="SSF57701">
    <property type="entry name" value="Zn2/Cys6 DNA-binding domain"/>
    <property type="match status" value="1"/>
</dbReference>
<dbReference type="SMART" id="SM00066">
    <property type="entry name" value="GAL4"/>
    <property type="match status" value="1"/>
</dbReference>
<evidence type="ECO:0000256" key="4">
    <source>
        <dbReference type="ARBA" id="ARBA00023163"/>
    </source>
</evidence>
<keyword evidence="2" id="KW-0805">Transcription regulation</keyword>
<evidence type="ECO:0000256" key="3">
    <source>
        <dbReference type="ARBA" id="ARBA00023125"/>
    </source>
</evidence>
<dbReference type="PROSITE" id="PS00463">
    <property type="entry name" value="ZN2_CY6_FUNGAL_1"/>
    <property type="match status" value="1"/>
</dbReference>
<evidence type="ECO:0000313" key="7">
    <source>
        <dbReference type="EMBL" id="EHK44759.1"/>
    </source>
</evidence>
<proteinExistence type="predicted"/>
<dbReference type="GO" id="GO:0000976">
    <property type="term" value="F:transcription cis-regulatory region binding"/>
    <property type="evidence" value="ECO:0007669"/>
    <property type="project" value="TreeGrafter"/>
</dbReference>
<organism evidence="7 8">
    <name type="scientific">Hypocrea atroviridis (strain ATCC 20476 / IMI 206040)</name>
    <name type="common">Trichoderma atroviride</name>
    <dbReference type="NCBI Taxonomy" id="452589"/>
    <lineage>
        <taxon>Eukaryota</taxon>
        <taxon>Fungi</taxon>
        <taxon>Dikarya</taxon>
        <taxon>Ascomycota</taxon>
        <taxon>Pezizomycotina</taxon>
        <taxon>Sordariomycetes</taxon>
        <taxon>Hypocreomycetidae</taxon>
        <taxon>Hypocreales</taxon>
        <taxon>Hypocreaceae</taxon>
        <taxon>Trichoderma</taxon>
    </lineage>
</organism>
<reference evidence="7 8" key="1">
    <citation type="journal article" date="2011" name="Genome Biol.">
        <title>Comparative genome sequence analysis underscores mycoparasitism as the ancestral life style of Trichoderma.</title>
        <authorList>
            <person name="Kubicek C.P."/>
            <person name="Herrera-Estrella A."/>
            <person name="Seidl-Seiboth V."/>
            <person name="Martinez D.A."/>
            <person name="Druzhinina I.S."/>
            <person name="Thon M."/>
            <person name="Zeilinger S."/>
            <person name="Casas-Flores S."/>
            <person name="Horwitz B.A."/>
            <person name="Mukherjee P.K."/>
            <person name="Mukherjee M."/>
            <person name="Kredics L."/>
            <person name="Alcaraz L.D."/>
            <person name="Aerts A."/>
            <person name="Antal Z."/>
            <person name="Atanasova L."/>
            <person name="Cervantes-Badillo M.G."/>
            <person name="Challacombe J."/>
            <person name="Chertkov O."/>
            <person name="McCluskey K."/>
            <person name="Coulpier F."/>
            <person name="Deshpande N."/>
            <person name="von Doehren H."/>
            <person name="Ebbole D.J."/>
            <person name="Esquivel-Naranjo E.U."/>
            <person name="Fekete E."/>
            <person name="Flipphi M."/>
            <person name="Glaser F."/>
            <person name="Gomez-Rodriguez E.Y."/>
            <person name="Gruber S."/>
            <person name="Han C."/>
            <person name="Henrissat B."/>
            <person name="Hermosa R."/>
            <person name="Hernandez-Onate M."/>
            <person name="Karaffa L."/>
            <person name="Kosti I."/>
            <person name="Le Crom S."/>
            <person name="Lindquist E."/>
            <person name="Lucas S."/>
            <person name="Luebeck M."/>
            <person name="Luebeck P.S."/>
            <person name="Margeot A."/>
            <person name="Metz B."/>
            <person name="Misra M."/>
            <person name="Nevalainen H."/>
            <person name="Omann M."/>
            <person name="Packer N."/>
            <person name="Perrone G."/>
            <person name="Uresti-Rivera E.E."/>
            <person name="Salamov A."/>
            <person name="Schmoll M."/>
            <person name="Seiboth B."/>
            <person name="Shapiro H."/>
            <person name="Sukno S."/>
            <person name="Tamayo-Ramos J.A."/>
            <person name="Tisch D."/>
            <person name="Wiest A."/>
            <person name="Wilkinson H.H."/>
            <person name="Zhang M."/>
            <person name="Coutinho P.M."/>
            <person name="Kenerley C.M."/>
            <person name="Monte E."/>
            <person name="Baker S.E."/>
            <person name="Grigoriev I.V."/>
        </authorList>
    </citation>
    <scope>NUCLEOTIDE SEQUENCE [LARGE SCALE GENOMIC DNA]</scope>
    <source>
        <strain evidence="8">ATCC 20476 / IMI 206040</strain>
    </source>
</reference>
<dbReference type="STRING" id="452589.G9NXE9"/>
<dbReference type="InterPro" id="IPR001138">
    <property type="entry name" value="Zn2Cys6_DnaBD"/>
</dbReference>
<accession>G9NXE9</accession>
<dbReference type="PANTHER" id="PTHR31845:SF21">
    <property type="entry name" value="REGULATORY PROTEIN LEU3"/>
    <property type="match status" value="1"/>
</dbReference>
<dbReference type="CDD" id="cd00067">
    <property type="entry name" value="GAL4"/>
    <property type="match status" value="1"/>
</dbReference>
<evidence type="ECO:0000256" key="1">
    <source>
        <dbReference type="ARBA" id="ARBA00004123"/>
    </source>
</evidence>
<dbReference type="KEGG" id="tatv:25779318"/>
<dbReference type="GO" id="GO:0008270">
    <property type="term" value="F:zinc ion binding"/>
    <property type="evidence" value="ECO:0007669"/>
    <property type="project" value="InterPro"/>
</dbReference>
<comment type="caution">
    <text evidence="7">The sequence shown here is derived from an EMBL/GenBank/DDBJ whole genome shotgun (WGS) entry which is preliminary data.</text>
</comment>
<dbReference type="PROSITE" id="PS50048">
    <property type="entry name" value="ZN2_CY6_FUNGAL_2"/>
    <property type="match status" value="1"/>
</dbReference>
<dbReference type="PANTHER" id="PTHR31845">
    <property type="entry name" value="FINGER DOMAIN PROTEIN, PUTATIVE-RELATED"/>
    <property type="match status" value="1"/>
</dbReference>
<dbReference type="GO" id="GO:0000981">
    <property type="term" value="F:DNA-binding transcription factor activity, RNA polymerase II-specific"/>
    <property type="evidence" value="ECO:0007669"/>
    <property type="project" value="InterPro"/>
</dbReference>
<dbReference type="InterPro" id="IPR036864">
    <property type="entry name" value="Zn2-C6_fun-type_DNA-bd_sf"/>
</dbReference>
<keyword evidence="3" id="KW-0238">DNA-binding</keyword>